<gene>
    <name evidence="2" type="ORF">PLOB_00027484</name>
</gene>
<dbReference type="PANTHER" id="PTHR45749:SF14">
    <property type="entry name" value="TTF-TYPE DOMAIN-CONTAINING PROTEIN"/>
    <property type="match status" value="1"/>
</dbReference>
<dbReference type="PANTHER" id="PTHR45749">
    <property type="match status" value="1"/>
</dbReference>
<dbReference type="Pfam" id="PF05699">
    <property type="entry name" value="Dimer_Tnp_hAT"/>
    <property type="match status" value="1"/>
</dbReference>
<reference evidence="2 3" key="1">
    <citation type="submission" date="2022-05" db="EMBL/GenBank/DDBJ databases">
        <authorList>
            <consortium name="Genoscope - CEA"/>
            <person name="William W."/>
        </authorList>
    </citation>
    <scope>NUCLEOTIDE SEQUENCE [LARGE SCALE GENOMIC DNA]</scope>
</reference>
<name>A0ABN8RTE2_9CNID</name>
<dbReference type="InterPro" id="IPR008906">
    <property type="entry name" value="HATC_C_dom"/>
</dbReference>
<organism evidence="2 3">
    <name type="scientific">Porites lobata</name>
    <dbReference type="NCBI Taxonomy" id="104759"/>
    <lineage>
        <taxon>Eukaryota</taxon>
        <taxon>Metazoa</taxon>
        <taxon>Cnidaria</taxon>
        <taxon>Anthozoa</taxon>
        <taxon>Hexacorallia</taxon>
        <taxon>Scleractinia</taxon>
        <taxon>Fungiina</taxon>
        <taxon>Poritidae</taxon>
        <taxon>Porites</taxon>
    </lineage>
</organism>
<feature type="non-terminal residue" evidence="2">
    <location>
        <position position="125"/>
    </location>
</feature>
<dbReference type="Proteomes" id="UP001159405">
    <property type="component" value="Unassembled WGS sequence"/>
</dbReference>
<protein>
    <recommendedName>
        <fullName evidence="1">HAT C-terminal dimerisation domain-containing protein</fullName>
    </recommendedName>
</protein>
<dbReference type="EMBL" id="CALNXK010000331">
    <property type="protein sequence ID" value="CAH3182746.1"/>
    <property type="molecule type" value="Genomic_DNA"/>
</dbReference>
<comment type="caution">
    <text evidence="2">The sequence shown here is derived from an EMBL/GenBank/DDBJ whole genome shotgun (WGS) entry which is preliminary data.</text>
</comment>
<accession>A0ABN8RTE2</accession>
<proteinExistence type="predicted"/>
<evidence type="ECO:0000313" key="3">
    <source>
        <dbReference type="Proteomes" id="UP001159405"/>
    </source>
</evidence>
<evidence type="ECO:0000313" key="2">
    <source>
        <dbReference type="EMBL" id="CAH3182746.1"/>
    </source>
</evidence>
<keyword evidence="3" id="KW-1185">Reference proteome</keyword>
<feature type="domain" description="HAT C-terminal dimerisation" evidence="1">
    <location>
        <begin position="27"/>
        <end position="80"/>
    </location>
</feature>
<sequence length="125" mass="14173">MGFDTSEFDVNYLVTFLQSLDSSRRKLLSELSTLGKLLLVMPATNAVSERSFSALKRVNTYLRSTRGDSRLNHLVMLHVHKDRTDVLTLVDVANDFVGEKENRKQLFGKFSAKDISNKLSIFCQS</sequence>
<evidence type="ECO:0000259" key="1">
    <source>
        <dbReference type="Pfam" id="PF05699"/>
    </source>
</evidence>